<dbReference type="EMBL" id="MHUH01000020">
    <property type="protein sequence ID" value="OHA73266.1"/>
    <property type="molecule type" value="Genomic_DNA"/>
</dbReference>
<dbReference type="Pfam" id="PF00416">
    <property type="entry name" value="Ribosomal_S13"/>
    <property type="match status" value="1"/>
</dbReference>
<evidence type="ECO:0000313" key="9">
    <source>
        <dbReference type="EMBL" id="OHA73266.1"/>
    </source>
</evidence>
<sequence>MPRVVGVSIPDNKQIGVALTYLYGVGLALSRKILKEANIDETRKASSITLDELNKIKEIIEKNYRIEGELRRDIMMNIRRLHDIGSWRGSRHAKRLTVRGQRTRTNSRTVRGNVRKTVTSGRKPAAKPT</sequence>
<evidence type="ECO:0000256" key="2">
    <source>
        <dbReference type="ARBA" id="ARBA00022730"/>
    </source>
</evidence>
<evidence type="ECO:0000313" key="10">
    <source>
        <dbReference type="Proteomes" id="UP000178421"/>
    </source>
</evidence>
<protein>
    <recommendedName>
        <fullName evidence="6 7">Small ribosomal subunit protein uS13</fullName>
    </recommendedName>
</protein>
<dbReference type="PROSITE" id="PS50159">
    <property type="entry name" value="RIBOSOMAL_S13_2"/>
    <property type="match status" value="1"/>
</dbReference>
<dbReference type="PANTHER" id="PTHR10871:SF1">
    <property type="entry name" value="SMALL RIBOSOMAL SUBUNIT PROTEIN US13M"/>
    <property type="match status" value="1"/>
</dbReference>
<evidence type="ECO:0000256" key="3">
    <source>
        <dbReference type="ARBA" id="ARBA00022884"/>
    </source>
</evidence>
<comment type="similarity">
    <text evidence="1 7 8">Belongs to the universal ribosomal protein uS13 family.</text>
</comment>
<comment type="caution">
    <text evidence="9">The sequence shown here is derived from an EMBL/GenBank/DDBJ whole genome shotgun (WGS) entry which is preliminary data.</text>
</comment>
<keyword evidence="7" id="KW-0820">tRNA-binding</keyword>
<dbReference type="InterPro" id="IPR001892">
    <property type="entry name" value="Ribosomal_uS13"/>
</dbReference>
<dbReference type="PANTHER" id="PTHR10871">
    <property type="entry name" value="30S RIBOSOMAL PROTEIN S13/40S RIBOSOMAL PROTEIN S18"/>
    <property type="match status" value="1"/>
</dbReference>
<dbReference type="GO" id="GO:0006412">
    <property type="term" value="P:translation"/>
    <property type="evidence" value="ECO:0007669"/>
    <property type="project" value="UniProtKB-UniRule"/>
</dbReference>
<dbReference type="HAMAP" id="MF_01315">
    <property type="entry name" value="Ribosomal_uS13"/>
    <property type="match status" value="1"/>
</dbReference>
<dbReference type="FunFam" id="1.10.8.50:FF:000001">
    <property type="entry name" value="30S ribosomal protein S13"/>
    <property type="match status" value="1"/>
</dbReference>
<keyword evidence="2 7" id="KW-0699">rRNA-binding</keyword>
<keyword evidence="5 7" id="KW-0687">Ribonucleoprotein</keyword>
<dbReference type="GO" id="GO:0019843">
    <property type="term" value="F:rRNA binding"/>
    <property type="evidence" value="ECO:0007669"/>
    <property type="project" value="UniProtKB-UniRule"/>
</dbReference>
<dbReference type="NCBIfam" id="TIGR03631">
    <property type="entry name" value="uS13_bact"/>
    <property type="match status" value="1"/>
</dbReference>
<keyword evidence="3 7" id="KW-0694">RNA-binding</keyword>
<dbReference type="Gene3D" id="4.10.910.10">
    <property type="entry name" value="30s ribosomal protein s13, domain 2"/>
    <property type="match status" value="1"/>
</dbReference>
<evidence type="ECO:0000256" key="4">
    <source>
        <dbReference type="ARBA" id="ARBA00022980"/>
    </source>
</evidence>
<dbReference type="PIRSF" id="PIRSF002134">
    <property type="entry name" value="Ribosomal_S13"/>
    <property type="match status" value="1"/>
</dbReference>
<dbReference type="Proteomes" id="UP000178421">
    <property type="component" value="Unassembled WGS sequence"/>
</dbReference>
<dbReference type="GO" id="GO:0005829">
    <property type="term" value="C:cytosol"/>
    <property type="evidence" value="ECO:0007669"/>
    <property type="project" value="TreeGrafter"/>
</dbReference>
<evidence type="ECO:0000256" key="8">
    <source>
        <dbReference type="RuleBase" id="RU003830"/>
    </source>
</evidence>
<evidence type="ECO:0000256" key="5">
    <source>
        <dbReference type="ARBA" id="ARBA00023274"/>
    </source>
</evidence>
<proteinExistence type="inferred from homology"/>
<dbReference type="GO" id="GO:0015935">
    <property type="term" value="C:small ribosomal subunit"/>
    <property type="evidence" value="ECO:0007669"/>
    <property type="project" value="TreeGrafter"/>
</dbReference>
<dbReference type="Gene3D" id="1.10.8.50">
    <property type="match status" value="1"/>
</dbReference>
<dbReference type="InterPro" id="IPR019980">
    <property type="entry name" value="Ribosomal_uS13_bac-type"/>
</dbReference>
<evidence type="ECO:0000256" key="6">
    <source>
        <dbReference type="ARBA" id="ARBA00035166"/>
    </source>
</evidence>
<dbReference type="InterPro" id="IPR027437">
    <property type="entry name" value="Rbsml_uS13_C"/>
</dbReference>
<evidence type="ECO:0000256" key="1">
    <source>
        <dbReference type="ARBA" id="ARBA00008080"/>
    </source>
</evidence>
<dbReference type="GO" id="GO:0000049">
    <property type="term" value="F:tRNA binding"/>
    <property type="evidence" value="ECO:0007669"/>
    <property type="project" value="UniProtKB-UniRule"/>
</dbReference>
<keyword evidence="4 7" id="KW-0689">Ribosomal protein</keyword>
<gene>
    <name evidence="7" type="primary">rpsM</name>
    <name evidence="9" type="ORF">A2940_00865</name>
</gene>
<dbReference type="AlphaFoldDB" id="A0A1G2RKB8"/>
<name>A0A1G2RKB8_9BACT</name>
<evidence type="ECO:0000256" key="7">
    <source>
        <dbReference type="HAMAP-Rule" id="MF_01315"/>
    </source>
</evidence>
<comment type="function">
    <text evidence="7">Located at the top of the head of the 30S subunit, it contacts several helices of the 16S rRNA. In the 70S ribosome it contacts the 23S rRNA (bridge B1a) and protein L5 of the 50S subunit (bridge B1b), connecting the 2 subunits; these bridges are implicated in subunit movement. Contacts the tRNAs in the A and P-sites.</text>
</comment>
<dbReference type="SUPFAM" id="SSF46946">
    <property type="entry name" value="S13-like H2TH domain"/>
    <property type="match status" value="1"/>
</dbReference>
<comment type="subunit">
    <text evidence="7">Part of the 30S ribosomal subunit. Forms a loose heterodimer with protein S19. Forms two bridges to the 50S subunit in the 70S ribosome.</text>
</comment>
<dbReference type="InterPro" id="IPR010979">
    <property type="entry name" value="Ribosomal_uS13-like_H2TH"/>
</dbReference>
<accession>A0A1G2RKB8</accession>
<organism evidence="9 10">
    <name type="scientific">Candidatus Wildermuthbacteria bacterium RIFCSPLOWO2_01_FULL_48_29</name>
    <dbReference type="NCBI Taxonomy" id="1802462"/>
    <lineage>
        <taxon>Bacteria</taxon>
        <taxon>Candidatus Wildermuthiibacteriota</taxon>
    </lineage>
</organism>
<dbReference type="GO" id="GO:0003735">
    <property type="term" value="F:structural constituent of ribosome"/>
    <property type="evidence" value="ECO:0007669"/>
    <property type="project" value="InterPro"/>
</dbReference>
<reference evidence="9 10" key="1">
    <citation type="journal article" date="2016" name="Nat. Commun.">
        <title>Thousands of microbial genomes shed light on interconnected biogeochemical processes in an aquifer system.</title>
        <authorList>
            <person name="Anantharaman K."/>
            <person name="Brown C.T."/>
            <person name="Hug L.A."/>
            <person name="Sharon I."/>
            <person name="Castelle C.J."/>
            <person name="Probst A.J."/>
            <person name="Thomas B.C."/>
            <person name="Singh A."/>
            <person name="Wilkins M.J."/>
            <person name="Karaoz U."/>
            <person name="Brodie E.L."/>
            <person name="Williams K.H."/>
            <person name="Hubbard S.S."/>
            <person name="Banfield J.F."/>
        </authorList>
    </citation>
    <scope>NUCLEOTIDE SEQUENCE [LARGE SCALE GENOMIC DNA]</scope>
</reference>